<reference evidence="1" key="1">
    <citation type="submission" date="2021-06" db="EMBL/GenBank/DDBJ databases">
        <authorList>
            <person name="Kallberg Y."/>
            <person name="Tangrot J."/>
            <person name="Rosling A."/>
        </authorList>
    </citation>
    <scope>NUCLEOTIDE SEQUENCE</scope>
    <source>
        <strain evidence="1">IN212</strain>
    </source>
</reference>
<evidence type="ECO:0000313" key="1">
    <source>
        <dbReference type="EMBL" id="CAG8756173.1"/>
    </source>
</evidence>
<dbReference type="Proteomes" id="UP000789396">
    <property type="component" value="Unassembled WGS sequence"/>
</dbReference>
<proteinExistence type="predicted"/>
<comment type="caution">
    <text evidence="1">The sequence shown here is derived from an EMBL/GenBank/DDBJ whole genome shotgun (WGS) entry which is preliminary data.</text>
</comment>
<name>A0A9N9IZ28_9GLOM</name>
<dbReference type="EMBL" id="CAJVPZ010038775">
    <property type="protein sequence ID" value="CAG8756173.1"/>
    <property type="molecule type" value="Genomic_DNA"/>
</dbReference>
<sequence>VEILYLGDLGWLIATAEGSVGIGVDAPIKSIPNIVIEIIIGKFSFVIVELFADDAIPVGEVVLVVLDGEGLEVMERSVEELGLLEPTGTAAITVGEVKIEVMEGSVGELGLLKPTVGE</sequence>
<feature type="non-terminal residue" evidence="1">
    <location>
        <position position="118"/>
    </location>
</feature>
<evidence type="ECO:0000313" key="2">
    <source>
        <dbReference type="Proteomes" id="UP000789396"/>
    </source>
</evidence>
<gene>
    <name evidence="1" type="ORF">RFULGI_LOCUS13962</name>
</gene>
<protein>
    <submittedName>
        <fullName evidence="1">1591_t:CDS:1</fullName>
    </submittedName>
</protein>
<feature type="non-terminal residue" evidence="1">
    <location>
        <position position="1"/>
    </location>
</feature>
<organism evidence="1 2">
    <name type="scientific">Racocetra fulgida</name>
    <dbReference type="NCBI Taxonomy" id="60492"/>
    <lineage>
        <taxon>Eukaryota</taxon>
        <taxon>Fungi</taxon>
        <taxon>Fungi incertae sedis</taxon>
        <taxon>Mucoromycota</taxon>
        <taxon>Glomeromycotina</taxon>
        <taxon>Glomeromycetes</taxon>
        <taxon>Diversisporales</taxon>
        <taxon>Gigasporaceae</taxon>
        <taxon>Racocetra</taxon>
    </lineage>
</organism>
<dbReference type="AlphaFoldDB" id="A0A9N9IZ28"/>
<accession>A0A9N9IZ28</accession>
<keyword evidence="2" id="KW-1185">Reference proteome</keyword>